<evidence type="ECO:0000256" key="3">
    <source>
        <dbReference type="ARBA" id="ARBA00023242"/>
    </source>
</evidence>
<dbReference type="Proteomes" id="UP000515145">
    <property type="component" value="Chromosome 20"/>
</dbReference>
<dbReference type="GO" id="GO:0000978">
    <property type="term" value="F:RNA polymerase II cis-regulatory region sequence-specific DNA binding"/>
    <property type="evidence" value="ECO:0007669"/>
    <property type="project" value="TreeGrafter"/>
</dbReference>
<accession>A0A6P7KGB2</accession>
<organism evidence="8 9">
    <name type="scientific">Parambassis ranga</name>
    <name type="common">Indian glassy fish</name>
    <dbReference type="NCBI Taxonomy" id="210632"/>
    <lineage>
        <taxon>Eukaryota</taxon>
        <taxon>Metazoa</taxon>
        <taxon>Chordata</taxon>
        <taxon>Craniata</taxon>
        <taxon>Vertebrata</taxon>
        <taxon>Euteleostomi</taxon>
        <taxon>Actinopterygii</taxon>
        <taxon>Neopterygii</taxon>
        <taxon>Teleostei</taxon>
        <taxon>Neoteleostei</taxon>
        <taxon>Acanthomorphata</taxon>
        <taxon>Ovalentaria</taxon>
        <taxon>Ambassidae</taxon>
        <taxon>Parambassis</taxon>
    </lineage>
</organism>
<dbReference type="InterPro" id="IPR017970">
    <property type="entry name" value="Homeobox_CS"/>
</dbReference>
<dbReference type="Pfam" id="PF00046">
    <property type="entry name" value="Homeodomain"/>
    <property type="match status" value="1"/>
</dbReference>
<evidence type="ECO:0000259" key="7">
    <source>
        <dbReference type="PROSITE" id="PS50071"/>
    </source>
</evidence>
<dbReference type="InterPro" id="IPR050460">
    <property type="entry name" value="Distal-less_Homeobox_TF"/>
</dbReference>
<feature type="region of interest" description="Disordered" evidence="6">
    <location>
        <begin position="392"/>
        <end position="416"/>
    </location>
</feature>
<dbReference type="InterPro" id="IPR001356">
    <property type="entry name" value="HD"/>
</dbReference>
<dbReference type="SUPFAM" id="SSF46689">
    <property type="entry name" value="Homeodomain-like"/>
    <property type="match status" value="1"/>
</dbReference>
<dbReference type="PANTHER" id="PTHR24327">
    <property type="entry name" value="HOMEOBOX PROTEIN"/>
    <property type="match status" value="1"/>
</dbReference>
<protein>
    <submittedName>
        <fullName evidence="9">Homeobox protein NANOG</fullName>
    </submittedName>
</protein>
<evidence type="ECO:0000256" key="1">
    <source>
        <dbReference type="ARBA" id="ARBA00023125"/>
    </source>
</evidence>
<keyword evidence="3 4" id="KW-0539">Nucleus</keyword>
<keyword evidence="1 4" id="KW-0238">DNA-binding</keyword>
<feature type="DNA-binding region" description="Homeobox" evidence="4">
    <location>
        <begin position="215"/>
        <end position="274"/>
    </location>
</feature>
<feature type="compositionally biased region" description="Polar residues" evidence="6">
    <location>
        <begin position="392"/>
        <end position="405"/>
    </location>
</feature>
<dbReference type="InParanoid" id="A0A6P7KGB2"/>
<reference evidence="9" key="1">
    <citation type="submission" date="2025-08" db="UniProtKB">
        <authorList>
            <consortium name="RefSeq"/>
        </authorList>
    </citation>
    <scope>IDENTIFICATION</scope>
</reference>
<dbReference type="PROSITE" id="PS00027">
    <property type="entry name" value="HOMEOBOX_1"/>
    <property type="match status" value="1"/>
</dbReference>
<evidence type="ECO:0000313" key="8">
    <source>
        <dbReference type="Proteomes" id="UP000515145"/>
    </source>
</evidence>
<proteinExistence type="predicted"/>
<evidence type="ECO:0000256" key="4">
    <source>
        <dbReference type="PROSITE-ProRule" id="PRU00108"/>
    </source>
</evidence>
<keyword evidence="2 4" id="KW-0371">Homeobox</keyword>
<dbReference type="OrthoDB" id="6159439at2759"/>
<dbReference type="PANTHER" id="PTHR24327:SF88">
    <property type="entry name" value="NANOG"/>
    <property type="match status" value="1"/>
</dbReference>
<dbReference type="Gene3D" id="1.10.10.60">
    <property type="entry name" value="Homeodomain-like"/>
    <property type="match status" value="1"/>
</dbReference>
<feature type="domain" description="Homeobox" evidence="7">
    <location>
        <begin position="213"/>
        <end position="273"/>
    </location>
</feature>
<dbReference type="CDD" id="cd00086">
    <property type="entry name" value="homeodomain"/>
    <property type="match status" value="1"/>
</dbReference>
<sequence>MADWKKQFGYNYYGFFYPQAAEQNHENFTGWGEAGVTDMTNYNAGVTQAYYAAATAATRARDESPTHSPEQHVVNGHGHYQASGVVYLGDAEAGRLLLAGPHRDAYNAREKEVGRAGSDTTSDSETYTSPDSWSSGSSREGSLPQADPATWAEKDLDKETCSRSPDASEEVSSSLVDESQTYAVIENEAINNTSYMPLTPLKKPSTASVNNTKGKIRGRAAFSESQMNALVHRFSVQRYLTPAEMKNLAQLTGLTYKQVKTWFQNRRMKLRRHQKDTSWVSERYSVVYTDSPVHGIYSNLPPHIPPYQGEARPQLREHYNQDGWKEAAFKKAAPQNLAFYLAAMDSSAGSAGYPSWSPSSTGLANRRPVGGWSMPPGVNHYDYNPRAFSSASGTTINNAGHNTSLESKDGDPVTSQSSLNTAVVHNAQPVVDV</sequence>
<evidence type="ECO:0000313" key="9">
    <source>
        <dbReference type="RefSeq" id="XP_028288555.1"/>
    </source>
</evidence>
<dbReference type="AlphaFoldDB" id="A0A6P7KGB2"/>
<dbReference type="GeneID" id="114453090"/>
<dbReference type="InterPro" id="IPR009057">
    <property type="entry name" value="Homeodomain-like_sf"/>
</dbReference>
<feature type="compositionally biased region" description="Low complexity" evidence="6">
    <location>
        <begin position="118"/>
        <end position="142"/>
    </location>
</feature>
<keyword evidence="8" id="KW-1185">Reference proteome</keyword>
<evidence type="ECO:0000256" key="2">
    <source>
        <dbReference type="ARBA" id="ARBA00023155"/>
    </source>
</evidence>
<dbReference type="SMART" id="SM00389">
    <property type="entry name" value="HOX"/>
    <property type="match status" value="1"/>
</dbReference>
<evidence type="ECO:0000256" key="5">
    <source>
        <dbReference type="RuleBase" id="RU000682"/>
    </source>
</evidence>
<feature type="region of interest" description="Disordered" evidence="6">
    <location>
        <begin position="108"/>
        <end position="176"/>
    </location>
</feature>
<dbReference type="CTD" id="79923"/>
<dbReference type="RefSeq" id="XP_028288555.1">
    <property type="nucleotide sequence ID" value="XM_028432754.1"/>
</dbReference>
<evidence type="ECO:0000256" key="6">
    <source>
        <dbReference type="SAM" id="MobiDB-lite"/>
    </source>
</evidence>
<dbReference type="GO" id="GO:0005634">
    <property type="term" value="C:nucleus"/>
    <property type="evidence" value="ECO:0007669"/>
    <property type="project" value="UniProtKB-SubCell"/>
</dbReference>
<name>A0A6P7KGB2_9TELE</name>
<comment type="subcellular location">
    <subcellularLocation>
        <location evidence="4 5">Nucleus</location>
    </subcellularLocation>
</comment>
<feature type="compositionally biased region" description="Basic and acidic residues" evidence="6">
    <location>
        <begin position="152"/>
        <end position="161"/>
    </location>
</feature>
<dbReference type="GO" id="GO:0000981">
    <property type="term" value="F:DNA-binding transcription factor activity, RNA polymerase II-specific"/>
    <property type="evidence" value="ECO:0007669"/>
    <property type="project" value="InterPro"/>
</dbReference>
<gene>
    <name evidence="9" type="primary">nanog</name>
</gene>
<dbReference type="PROSITE" id="PS50071">
    <property type="entry name" value="HOMEOBOX_2"/>
    <property type="match status" value="1"/>
</dbReference>